<dbReference type="OrthoDB" id="9789310at2"/>
<dbReference type="GO" id="GO:0003700">
    <property type="term" value="F:DNA-binding transcription factor activity"/>
    <property type="evidence" value="ECO:0007669"/>
    <property type="project" value="InterPro"/>
</dbReference>
<dbReference type="Gene3D" id="1.10.10.10">
    <property type="entry name" value="Winged helix-like DNA-binding domain superfamily/Winged helix DNA-binding domain"/>
    <property type="match status" value="1"/>
</dbReference>
<dbReference type="InterPro" id="IPR036390">
    <property type="entry name" value="WH_DNA-bd_sf"/>
</dbReference>
<keyword evidence="6" id="KW-1185">Reference proteome</keyword>
<dbReference type="EMBL" id="CP039865">
    <property type="protein sequence ID" value="QCK84971.1"/>
    <property type="molecule type" value="Genomic_DNA"/>
</dbReference>
<dbReference type="InterPro" id="IPR011711">
    <property type="entry name" value="GntR_C"/>
</dbReference>
<sequence length="231" mass="25061">MNDGPSVIVAPRISPVKSTRSEELQTRLAEAIVTGRLPPGSALDEVQLAAEYSVSRTPVREALRQLSSSGLVEIRPHRGAVVAKPDRAQLTDMFLVMGELEALSAALCAVNMIRSDRLALESLHQSMSALVREGDLPGYSAANVEFHVAIYRGSGNAYLAEMASATRRRLAPFRRAQFEGRDRLAHSHHEHDAIVQAIQRGDGDRASSAMRQHIGLSAKAWDVLSRAPAPV</sequence>
<protein>
    <submittedName>
        <fullName evidence="5">GntR family transcriptional regulator</fullName>
    </submittedName>
</protein>
<dbReference type="SUPFAM" id="SSF46785">
    <property type="entry name" value="Winged helix' DNA-binding domain"/>
    <property type="match status" value="1"/>
</dbReference>
<evidence type="ECO:0000313" key="5">
    <source>
        <dbReference type="EMBL" id="QCK84971.1"/>
    </source>
</evidence>
<proteinExistence type="predicted"/>
<dbReference type="KEGG" id="paqt:E8L99_03855"/>
<evidence type="ECO:0000256" key="3">
    <source>
        <dbReference type="ARBA" id="ARBA00023163"/>
    </source>
</evidence>
<feature type="domain" description="HTH gntR-type" evidence="4">
    <location>
        <begin position="18"/>
        <end position="85"/>
    </location>
</feature>
<accession>A0A4D7QEJ5</accession>
<dbReference type="RefSeq" id="WP_137098305.1">
    <property type="nucleotide sequence ID" value="NZ_CP039865.1"/>
</dbReference>
<dbReference type="Proteomes" id="UP000298588">
    <property type="component" value="Chromosome"/>
</dbReference>
<dbReference type="InterPro" id="IPR000524">
    <property type="entry name" value="Tscrpt_reg_HTH_GntR"/>
</dbReference>
<keyword evidence="3" id="KW-0804">Transcription</keyword>
<dbReference type="InterPro" id="IPR036388">
    <property type="entry name" value="WH-like_DNA-bd_sf"/>
</dbReference>
<dbReference type="PANTHER" id="PTHR43537:SF49">
    <property type="entry name" value="TRANSCRIPTIONAL REGULATORY PROTEIN"/>
    <property type="match status" value="1"/>
</dbReference>
<dbReference type="Gene3D" id="1.20.120.530">
    <property type="entry name" value="GntR ligand-binding domain-like"/>
    <property type="match status" value="1"/>
</dbReference>
<evidence type="ECO:0000313" key="6">
    <source>
        <dbReference type="Proteomes" id="UP000298588"/>
    </source>
</evidence>
<dbReference type="SUPFAM" id="SSF48008">
    <property type="entry name" value="GntR ligand-binding domain-like"/>
    <property type="match status" value="1"/>
</dbReference>
<dbReference type="AlphaFoldDB" id="A0A4D7QEJ5"/>
<evidence type="ECO:0000259" key="4">
    <source>
        <dbReference type="PROSITE" id="PS50949"/>
    </source>
</evidence>
<dbReference type="PROSITE" id="PS50949">
    <property type="entry name" value="HTH_GNTR"/>
    <property type="match status" value="1"/>
</dbReference>
<name>A0A4D7QEJ5_9HYPH</name>
<keyword evidence="1" id="KW-0805">Transcription regulation</keyword>
<dbReference type="PRINTS" id="PR00035">
    <property type="entry name" value="HTHGNTR"/>
</dbReference>
<dbReference type="Pfam" id="PF07729">
    <property type="entry name" value="FCD"/>
    <property type="match status" value="1"/>
</dbReference>
<dbReference type="GO" id="GO:0003677">
    <property type="term" value="F:DNA binding"/>
    <property type="evidence" value="ECO:0007669"/>
    <property type="project" value="UniProtKB-KW"/>
</dbReference>
<dbReference type="SMART" id="SM00345">
    <property type="entry name" value="HTH_GNTR"/>
    <property type="match status" value="1"/>
</dbReference>
<evidence type="ECO:0000256" key="2">
    <source>
        <dbReference type="ARBA" id="ARBA00023125"/>
    </source>
</evidence>
<dbReference type="SMART" id="SM00895">
    <property type="entry name" value="FCD"/>
    <property type="match status" value="1"/>
</dbReference>
<dbReference type="CDD" id="cd07377">
    <property type="entry name" value="WHTH_GntR"/>
    <property type="match status" value="1"/>
</dbReference>
<keyword evidence="2" id="KW-0238">DNA-binding</keyword>
<dbReference type="Pfam" id="PF00392">
    <property type="entry name" value="GntR"/>
    <property type="match status" value="1"/>
</dbReference>
<reference evidence="5 6" key="1">
    <citation type="submission" date="2019-04" db="EMBL/GenBank/DDBJ databases">
        <title>Phreatobacter aquaticus sp. nov.</title>
        <authorList>
            <person name="Choi A."/>
            <person name="Baek K."/>
        </authorList>
    </citation>
    <scope>NUCLEOTIDE SEQUENCE [LARGE SCALE GENOMIC DNA]</scope>
    <source>
        <strain evidence="5 6">NMCR1094</strain>
    </source>
</reference>
<dbReference type="PANTHER" id="PTHR43537">
    <property type="entry name" value="TRANSCRIPTIONAL REGULATOR, GNTR FAMILY"/>
    <property type="match status" value="1"/>
</dbReference>
<evidence type="ECO:0000256" key="1">
    <source>
        <dbReference type="ARBA" id="ARBA00023015"/>
    </source>
</evidence>
<gene>
    <name evidence="5" type="ORF">E8L99_03855</name>
</gene>
<dbReference type="InterPro" id="IPR008920">
    <property type="entry name" value="TF_FadR/GntR_C"/>
</dbReference>
<organism evidence="5 6">
    <name type="scientific">Phreatobacter aquaticus</name>
    <dbReference type="NCBI Taxonomy" id="2570229"/>
    <lineage>
        <taxon>Bacteria</taxon>
        <taxon>Pseudomonadati</taxon>
        <taxon>Pseudomonadota</taxon>
        <taxon>Alphaproteobacteria</taxon>
        <taxon>Hyphomicrobiales</taxon>
        <taxon>Phreatobacteraceae</taxon>
        <taxon>Phreatobacter</taxon>
    </lineage>
</organism>